<evidence type="ECO:0000313" key="2">
    <source>
        <dbReference type="Proteomes" id="UP000178873"/>
    </source>
</evidence>
<evidence type="ECO:0000313" key="1">
    <source>
        <dbReference type="EMBL" id="OHA18585.1"/>
    </source>
</evidence>
<dbReference type="EMBL" id="MHRF01000004">
    <property type="protein sequence ID" value="OHA18585.1"/>
    <property type="molecule type" value="Genomic_DNA"/>
</dbReference>
<reference evidence="1 2" key="1">
    <citation type="journal article" date="2016" name="Nat. Commun.">
        <title>Thousands of microbial genomes shed light on interconnected biogeochemical processes in an aquifer system.</title>
        <authorList>
            <person name="Anantharaman K."/>
            <person name="Brown C.T."/>
            <person name="Hug L.A."/>
            <person name="Sharon I."/>
            <person name="Castelle C.J."/>
            <person name="Probst A.J."/>
            <person name="Thomas B.C."/>
            <person name="Singh A."/>
            <person name="Wilkins M.J."/>
            <person name="Karaoz U."/>
            <person name="Brodie E.L."/>
            <person name="Williams K.H."/>
            <person name="Hubbard S.S."/>
            <person name="Banfield J.F."/>
        </authorList>
    </citation>
    <scope>NUCLEOTIDE SEQUENCE [LARGE SCALE GENOMIC DNA]</scope>
</reference>
<dbReference type="Proteomes" id="UP000178873">
    <property type="component" value="Unassembled WGS sequence"/>
</dbReference>
<gene>
    <name evidence="1" type="ORF">A2664_03020</name>
</gene>
<name>A0A1G2M3W5_9BACT</name>
<dbReference type="AlphaFoldDB" id="A0A1G2M3W5"/>
<dbReference type="STRING" id="1802301.A2664_03020"/>
<organism evidence="1 2">
    <name type="scientific">Candidatus Taylorbacteria bacterium RIFCSPHIGHO2_01_FULL_46_22b</name>
    <dbReference type="NCBI Taxonomy" id="1802301"/>
    <lineage>
        <taxon>Bacteria</taxon>
        <taxon>Candidatus Tayloriibacteriota</taxon>
    </lineage>
</organism>
<proteinExistence type="predicted"/>
<sequence>MKKELKTSRAEEVYLDAIERKSFKTDLDAFMKRFRVPNPKLHTEEKIEEWLLGMFQVALEYRFPSPFLKPRKDNKYPKASEYIPARIAFLKKYRFSVDMNGNAMDEIIGGKVPAYTNVDLETPIEHEERINGRRSLKIVVYAGATREEVLNYIKRWWKYLRKHLEGSQKVKRVRVKTKRKEDALADFYSRKPVRELMVILGEKVKPEYKATLVERILNEIHGYPSRDYLSLNRAVYRKRARTLSDK</sequence>
<comment type="caution">
    <text evidence="1">The sequence shown here is derived from an EMBL/GenBank/DDBJ whole genome shotgun (WGS) entry which is preliminary data.</text>
</comment>
<protein>
    <submittedName>
        <fullName evidence="1">Uncharacterized protein</fullName>
    </submittedName>
</protein>
<accession>A0A1G2M3W5</accession>